<dbReference type="Pfam" id="PF08867">
    <property type="entry name" value="FRG"/>
    <property type="match status" value="1"/>
</dbReference>
<evidence type="ECO:0000259" key="1">
    <source>
        <dbReference type="SMART" id="SM00901"/>
    </source>
</evidence>
<reference evidence="2 3" key="1">
    <citation type="submission" date="2016-10" db="EMBL/GenBank/DDBJ databases">
        <authorList>
            <person name="de Groot N.N."/>
        </authorList>
    </citation>
    <scope>NUCLEOTIDE SEQUENCE [LARGE SCALE GENOMIC DNA]</scope>
    <source>
        <strain evidence="2 3">B25</strain>
    </source>
</reference>
<dbReference type="InterPro" id="IPR014966">
    <property type="entry name" value="FRG-dom"/>
</dbReference>
<dbReference type="OrthoDB" id="9816036at2"/>
<organism evidence="2 3">
    <name type="scientific">Treponema bryantii</name>
    <dbReference type="NCBI Taxonomy" id="163"/>
    <lineage>
        <taxon>Bacteria</taxon>
        <taxon>Pseudomonadati</taxon>
        <taxon>Spirochaetota</taxon>
        <taxon>Spirochaetia</taxon>
        <taxon>Spirochaetales</taxon>
        <taxon>Treponemataceae</taxon>
        <taxon>Treponema</taxon>
    </lineage>
</organism>
<gene>
    <name evidence="2" type="ORF">SAMN04487977_104109</name>
</gene>
<sequence>MEITVTSIEEYLQAIKKIKISENVPLLWFRGQNRSEYRLLTPEARLSFKTTESLLIIPGFLKHLNDFKDFCKKQCRKQLKVLGNPKDDLEWSFLAQHCGAPTLLLDWTEDPMIALFFAINKLDPSDTGVNVFVCSPENLNHSVSDNTPVQNYHGPVPVTEETRDYLLRYIHFENNPSLPLCIKPSIQNYRLTRQSGNFIIQGKDFTPFDLQDCGKFFHKIIIPRERFSYFKELLDLLQLNEQTIYGPQTPADEYARELRKLVEEKFIDTKRYFVNSQKNLPLDKVSTQQYSKNK</sequence>
<feature type="domain" description="FRG" evidence="1">
    <location>
        <begin position="23"/>
        <end position="133"/>
    </location>
</feature>
<dbReference type="SMART" id="SM00901">
    <property type="entry name" value="FRG"/>
    <property type="match status" value="1"/>
</dbReference>
<dbReference type="EMBL" id="FOFU01000004">
    <property type="protein sequence ID" value="SEQ39648.1"/>
    <property type="molecule type" value="Genomic_DNA"/>
</dbReference>
<dbReference type="RefSeq" id="WP_074642970.1">
    <property type="nucleotide sequence ID" value="NZ_FOFU01000004.1"/>
</dbReference>
<evidence type="ECO:0000313" key="3">
    <source>
        <dbReference type="Proteomes" id="UP000182360"/>
    </source>
</evidence>
<name>A0A1H9FQF5_9SPIR</name>
<proteinExistence type="predicted"/>
<dbReference type="Proteomes" id="UP000182360">
    <property type="component" value="Unassembled WGS sequence"/>
</dbReference>
<dbReference type="AlphaFoldDB" id="A0A1H9FQF5"/>
<keyword evidence="3" id="KW-1185">Reference proteome</keyword>
<protein>
    <submittedName>
        <fullName evidence="2">FRG domain-containing protein</fullName>
    </submittedName>
</protein>
<accession>A0A1H9FQF5</accession>
<evidence type="ECO:0000313" key="2">
    <source>
        <dbReference type="EMBL" id="SEQ39648.1"/>
    </source>
</evidence>